<dbReference type="EMBL" id="NBCO01000015">
    <property type="protein sequence ID" value="ORC88671.1"/>
    <property type="molecule type" value="Genomic_DNA"/>
</dbReference>
<dbReference type="Proteomes" id="UP000192257">
    <property type="component" value="Unassembled WGS sequence"/>
</dbReference>
<dbReference type="GeneID" id="39985534"/>
<dbReference type="VEuPathDB" id="TriTrypDB:TM35_000151020"/>
<proteinExistence type="predicted"/>
<evidence type="ECO:0000313" key="2">
    <source>
        <dbReference type="Proteomes" id="UP000192257"/>
    </source>
</evidence>
<dbReference type="AlphaFoldDB" id="A0A1X0NVN2"/>
<comment type="caution">
    <text evidence="1">The sequence shown here is derived from an EMBL/GenBank/DDBJ whole genome shotgun (WGS) entry which is preliminary data.</text>
</comment>
<dbReference type="RefSeq" id="XP_028882737.1">
    <property type="nucleotide sequence ID" value="XM_029025754.1"/>
</dbReference>
<protein>
    <submittedName>
        <fullName evidence="1">Uncharacterized protein</fullName>
    </submittedName>
</protein>
<sequence>MSTESELQAKYDAAVKRYEAAAQAETAAKKERDEKEAWVRKTQKGTKQYYLAWAEINKAEIAFTEKVEQRYAAEYKRDLCYADWMKYRHGSDSKEAQIAQHRAELSHTMDLVHSGSSPYWIKWDKLCRKAEWVWSQLKAEGYDNVAEKLRSAREVFCDRIKEEANGKTFRNTRNAALVALKKWEQGDDRAAWDKGKPVYDAALAKWNEFKPKGEQYAEELENEICECAKTSLTVYAIVSHWESSALKNDLGQKSQTIDDLNDQLDHKDDDTAALKNELHQKSQENKEHRTWIGPLMHTNQTLNNSLCKQVERSDAFQHLILGEESQNWLEGKTSSHANLVNWIQKKIAKMAAL</sequence>
<evidence type="ECO:0000313" key="1">
    <source>
        <dbReference type="EMBL" id="ORC88671.1"/>
    </source>
</evidence>
<keyword evidence="2" id="KW-1185">Reference proteome</keyword>
<gene>
    <name evidence="1" type="ORF">TM35_000151020</name>
</gene>
<name>A0A1X0NVN2_9TRYP</name>
<accession>A0A1X0NVN2</accession>
<organism evidence="1 2">
    <name type="scientific">Trypanosoma theileri</name>
    <dbReference type="NCBI Taxonomy" id="67003"/>
    <lineage>
        <taxon>Eukaryota</taxon>
        <taxon>Discoba</taxon>
        <taxon>Euglenozoa</taxon>
        <taxon>Kinetoplastea</taxon>
        <taxon>Metakinetoplastina</taxon>
        <taxon>Trypanosomatida</taxon>
        <taxon>Trypanosomatidae</taxon>
        <taxon>Trypanosoma</taxon>
    </lineage>
</organism>
<reference evidence="1 2" key="1">
    <citation type="submission" date="2017-03" db="EMBL/GenBank/DDBJ databases">
        <title>An alternative strategy for trypanosome survival in the mammalian bloodstream revealed through genome and transcriptome analysis of the ubiquitous bovine parasite Trypanosoma (Megatrypanum) theileri.</title>
        <authorList>
            <person name="Kelly S."/>
            <person name="Ivens A."/>
            <person name="Mott A."/>
            <person name="O'Neill E."/>
            <person name="Emms D."/>
            <person name="Macleod O."/>
            <person name="Voorheis P."/>
            <person name="Matthews J."/>
            <person name="Matthews K."/>
            <person name="Carrington M."/>
        </authorList>
    </citation>
    <scope>NUCLEOTIDE SEQUENCE [LARGE SCALE GENOMIC DNA]</scope>
    <source>
        <strain evidence="1">Edinburgh</strain>
    </source>
</reference>